<feature type="region of interest" description="Disordered" evidence="1">
    <location>
        <begin position="24"/>
        <end position="115"/>
    </location>
</feature>
<feature type="compositionally biased region" description="Polar residues" evidence="1">
    <location>
        <begin position="53"/>
        <end position="105"/>
    </location>
</feature>
<reference evidence="2 3" key="1">
    <citation type="submission" date="2023-09" db="EMBL/GenBank/DDBJ databases">
        <title>Multi-omics analysis of a traditional fermented food reveals byproduct-associated fungal strains for waste-to-food upcycling.</title>
        <authorList>
            <consortium name="Lawrence Berkeley National Laboratory"/>
            <person name="Rekdal V.M."/>
            <person name="Villalobos-Escobedo J.M."/>
            <person name="Rodriguez-Valeron N."/>
            <person name="Garcia M.O."/>
            <person name="Vasquez D.P."/>
            <person name="Damayanti I."/>
            <person name="Sorensen P.M."/>
            <person name="Baidoo E.E."/>
            <person name="De Carvalho A.C."/>
            <person name="Riley R."/>
            <person name="Lipzen A."/>
            <person name="He G."/>
            <person name="Yan M."/>
            <person name="Haridas S."/>
            <person name="Daum C."/>
            <person name="Yoshinaga Y."/>
            <person name="Ng V."/>
            <person name="Grigoriev I.V."/>
            <person name="Munk R."/>
            <person name="Nuraida L."/>
            <person name="Wijaya C.H."/>
            <person name="Morales P.-C."/>
            <person name="Keasling J.D."/>
        </authorList>
    </citation>
    <scope>NUCLEOTIDE SEQUENCE [LARGE SCALE GENOMIC DNA]</scope>
    <source>
        <strain evidence="2 3">FGSC 2613</strain>
    </source>
</reference>
<comment type="caution">
    <text evidence="2">The sequence shown here is derived from an EMBL/GenBank/DDBJ whole genome shotgun (WGS) entry which is preliminary data.</text>
</comment>
<sequence length="260" mass="27935">MPTEKGKTPVLSYAAALKTGLAVPEISNENNQPKSPVECPSTASSKSDADISHATQGATQPLSSEPSKSGNSTDSSDQPLATFQSTQTRRPLPNNPTQLSQSSQDRQPRPKPKSSARFLRGMVANCGCLYIVKTGISGSPCYRDLLKSGFPVGGRCSLCNVLVTEIRFNENGEADVTEVIEWAEEEQDGYSEDLAEIYYDEDADDHDSSEGSQSQGESGEDVEGGSSGGIWGDYREDAVDEANDTYYEGSEEEEVGVRVL</sequence>
<evidence type="ECO:0000256" key="1">
    <source>
        <dbReference type="SAM" id="MobiDB-lite"/>
    </source>
</evidence>
<evidence type="ECO:0000313" key="3">
    <source>
        <dbReference type="Proteomes" id="UP001451303"/>
    </source>
</evidence>
<evidence type="ECO:0000313" key="2">
    <source>
        <dbReference type="EMBL" id="KAL0468337.1"/>
    </source>
</evidence>
<dbReference type="EMBL" id="JAVLET010000007">
    <property type="protein sequence ID" value="KAL0468337.1"/>
    <property type="molecule type" value="Genomic_DNA"/>
</dbReference>
<accession>A0ABR3D6L7</accession>
<feature type="region of interest" description="Disordered" evidence="1">
    <location>
        <begin position="199"/>
        <end position="260"/>
    </location>
</feature>
<gene>
    <name evidence="2" type="ORF">QR685DRAFT_337621</name>
</gene>
<organism evidence="2 3">
    <name type="scientific">Neurospora intermedia</name>
    <dbReference type="NCBI Taxonomy" id="5142"/>
    <lineage>
        <taxon>Eukaryota</taxon>
        <taxon>Fungi</taxon>
        <taxon>Dikarya</taxon>
        <taxon>Ascomycota</taxon>
        <taxon>Pezizomycotina</taxon>
        <taxon>Sordariomycetes</taxon>
        <taxon>Sordariomycetidae</taxon>
        <taxon>Sordariales</taxon>
        <taxon>Sordariaceae</taxon>
        <taxon>Neurospora</taxon>
    </lineage>
</organism>
<proteinExistence type="predicted"/>
<protein>
    <submittedName>
        <fullName evidence="2">Uncharacterized protein</fullName>
    </submittedName>
</protein>
<feature type="compositionally biased region" description="Acidic residues" evidence="1">
    <location>
        <begin position="238"/>
        <end position="254"/>
    </location>
</feature>
<keyword evidence="3" id="KW-1185">Reference proteome</keyword>
<name>A0ABR3D6L7_NEUIN</name>
<dbReference type="Proteomes" id="UP001451303">
    <property type="component" value="Unassembled WGS sequence"/>
</dbReference>